<proteinExistence type="predicted"/>
<evidence type="ECO:0000256" key="1">
    <source>
        <dbReference type="SAM" id="SignalP"/>
    </source>
</evidence>
<feature type="chain" id="PRO_5040894720" evidence="1">
    <location>
        <begin position="16"/>
        <end position="400"/>
    </location>
</feature>
<accession>A0A9W7DZ05</accession>
<dbReference type="Proteomes" id="UP001165082">
    <property type="component" value="Unassembled WGS sequence"/>
</dbReference>
<reference evidence="2" key="1">
    <citation type="submission" date="2022-07" db="EMBL/GenBank/DDBJ databases">
        <title>Genome analysis of Parmales, a sister group of diatoms, reveals the evolutionary specialization of diatoms from phago-mixotrophs to photoautotrophs.</title>
        <authorList>
            <person name="Ban H."/>
            <person name="Sato S."/>
            <person name="Yoshikawa S."/>
            <person name="Kazumasa Y."/>
            <person name="Nakamura Y."/>
            <person name="Ichinomiya M."/>
            <person name="Saitoh K."/>
            <person name="Sato N."/>
            <person name="Blanc-Mathieu R."/>
            <person name="Endo H."/>
            <person name="Kuwata A."/>
            <person name="Ogata H."/>
        </authorList>
    </citation>
    <scope>NUCLEOTIDE SEQUENCE</scope>
</reference>
<sequence>MLFLSTLLLLSAAAATSPPQVLIKTSYSNGKFEAHPHSGVELVSGGFFMVGDSMTTGDGDTFRQQFAVKTASDGTEDWQVALGDVGYNYGKFGVELSDKTLLVFGSSSISDGSGSYSELRSIHRLDPEDGAVISHTVLPSKFGSGNDGFMGADLMTSDSDGLSVWATGYVGGEGQPEDEEAMFLIGGGSAFAMQLQFPSVSGKDKSEDAKVLWENVFSQDDDGFKMNQGMRIVETSEGDAILISTATPDEGLYQWSSLALTPKGEIKWRMVRIDAKGNVLWDARFKPENSPDDHNVECYGVDSTLDGGYIATCGFGCMPETCKRLQPAENRIWQVLAHRVDKNGEQVWDELYTDTAKGNNAGEYIVSLREGGYAIYVDASWGDADTGGNFGLMVLDSDVE</sequence>
<dbReference type="OrthoDB" id="189979at2759"/>
<keyword evidence="3" id="KW-1185">Reference proteome</keyword>
<organism evidence="2 3">
    <name type="scientific">Triparma retinervis</name>
    <dbReference type="NCBI Taxonomy" id="2557542"/>
    <lineage>
        <taxon>Eukaryota</taxon>
        <taxon>Sar</taxon>
        <taxon>Stramenopiles</taxon>
        <taxon>Ochrophyta</taxon>
        <taxon>Bolidophyceae</taxon>
        <taxon>Parmales</taxon>
        <taxon>Triparmaceae</taxon>
        <taxon>Triparma</taxon>
    </lineage>
</organism>
<evidence type="ECO:0000313" key="2">
    <source>
        <dbReference type="EMBL" id="GMH55888.1"/>
    </source>
</evidence>
<comment type="caution">
    <text evidence="2">The sequence shown here is derived from an EMBL/GenBank/DDBJ whole genome shotgun (WGS) entry which is preliminary data.</text>
</comment>
<gene>
    <name evidence="2" type="ORF">TrRE_jg8411</name>
</gene>
<name>A0A9W7DZ05_9STRA</name>
<dbReference type="AlphaFoldDB" id="A0A9W7DZ05"/>
<protein>
    <submittedName>
        <fullName evidence="2">Uncharacterized protein</fullName>
    </submittedName>
</protein>
<dbReference type="InterPro" id="IPR011047">
    <property type="entry name" value="Quinoprotein_ADH-like_sf"/>
</dbReference>
<evidence type="ECO:0000313" key="3">
    <source>
        <dbReference type="Proteomes" id="UP001165082"/>
    </source>
</evidence>
<keyword evidence="1" id="KW-0732">Signal</keyword>
<feature type="signal peptide" evidence="1">
    <location>
        <begin position="1"/>
        <end position="15"/>
    </location>
</feature>
<dbReference type="SUPFAM" id="SSF50998">
    <property type="entry name" value="Quinoprotein alcohol dehydrogenase-like"/>
    <property type="match status" value="1"/>
</dbReference>
<dbReference type="EMBL" id="BRXZ01002162">
    <property type="protein sequence ID" value="GMH55888.1"/>
    <property type="molecule type" value="Genomic_DNA"/>
</dbReference>